<reference evidence="1" key="2">
    <citation type="submission" date="2021-02" db="EMBL/GenBank/DDBJ databases">
        <authorList>
            <person name="Kimball J.A."/>
            <person name="Haas M.W."/>
            <person name="Macchietto M."/>
            <person name="Kono T."/>
            <person name="Duquette J."/>
            <person name="Shao M."/>
        </authorList>
    </citation>
    <scope>NUCLEOTIDE SEQUENCE</scope>
    <source>
        <tissue evidence="1">Fresh leaf tissue</tissue>
    </source>
</reference>
<sequence length="70" mass="8087">MPNKADVDSSEEVVVTFDGIAILTPRGRYSVELHMSFLTVQQEKSISRPMFCISVEQWWARNWSLARDAR</sequence>
<comment type="caution">
    <text evidence="1">The sequence shown here is derived from an EMBL/GenBank/DDBJ whole genome shotgun (WGS) entry which is preliminary data.</text>
</comment>
<reference evidence="1" key="1">
    <citation type="journal article" date="2021" name="bioRxiv">
        <title>Whole Genome Assembly and Annotation of Northern Wild Rice, Zizania palustris L., Supports a Whole Genome Duplication in the Zizania Genus.</title>
        <authorList>
            <person name="Haas M."/>
            <person name="Kono T."/>
            <person name="Macchietto M."/>
            <person name="Millas R."/>
            <person name="McGilp L."/>
            <person name="Shao M."/>
            <person name="Duquette J."/>
            <person name="Hirsch C.N."/>
            <person name="Kimball J."/>
        </authorList>
    </citation>
    <scope>NUCLEOTIDE SEQUENCE</scope>
    <source>
        <tissue evidence="1">Fresh leaf tissue</tissue>
    </source>
</reference>
<organism evidence="1 2">
    <name type="scientific">Zizania palustris</name>
    <name type="common">Northern wild rice</name>
    <dbReference type="NCBI Taxonomy" id="103762"/>
    <lineage>
        <taxon>Eukaryota</taxon>
        <taxon>Viridiplantae</taxon>
        <taxon>Streptophyta</taxon>
        <taxon>Embryophyta</taxon>
        <taxon>Tracheophyta</taxon>
        <taxon>Spermatophyta</taxon>
        <taxon>Magnoliopsida</taxon>
        <taxon>Liliopsida</taxon>
        <taxon>Poales</taxon>
        <taxon>Poaceae</taxon>
        <taxon>BOP clade</taxon>
        <taxon>Oryzoideae</taxon>
        <taxon>Oryzeae</taxon>
        <taxon>Zizaniinae</taxon>
        <taxon>Zizania</taxon>
    </lineage>
</organism>
<protein>
    <recommendedName>
        <fullName evidence="3">FACT complex subunit SSRP1</fullName>
    </recommendedName>
</protein>
<dbReference type="Proteomes" id="UP000729402">
    <property type="component" value="Unassembled WGS sequence"/>
</dbReference>
<keyword evidence="2" id="KW-1185">Reference proteome</keyword>
<evidence type="ECO:0008006" key="3">
    <source>
        <dbReference type="Google" id="ProtNLM"/>
    </source>
</evidence>
<dbReference type="EMBL" id="JAAALK010000283">
    <property type="protein sequence ID" value="KAG8069759.1"/>
    <property type="molecule type" value="Genomic_DNA"/>
</dbReference>
<evidence type="ECO:0000313" key="1">
    <source>
        <dbReference type="EMBL" id="KAG8069759.1"/>
    </source>
</evidence>
<dbReference type="AlphaFoldDB" id="A0A8J5T627"/>
<dbReference type="OrthoDB" id="498543at2759"/>
<accession>A0A8J5T627</accession>
<evidence type="ECO:0000313" key="2">
    <source>
        <dbReference type="Proteomes" id="UP000729402"/>
    </source>
</evidence>
<name>A0A8J5T627_ZIZPA</name>
<gene>
    <name evidence="1" type="ORF">GUJ93_ZPchr0006g41846</name>
</gene>
<proteinExistence type="predicted"/>